<dbReference type="KEGG" id="hcm:HCD_00760"/>
<dbReference type="PANTHER" id="PTHR23534">
    <property type="entry name" value="MFS PERMEASE"/>
    <property type="match status" value="1"/>
</dbReference>
<dbReference type="InterPro" id="IPR011701">
    <property type="entry name" value="MFS"/>
</dbReference>
<keyword evidence="1 4" id="KW-0812">Transmembrane</keyword>
<gene>
    <name evidence="5" type="ordered locus">HCD_00760</name>
</gene>
<feature type="transmembrane region" description="Helical" evidence="4">
    <location>
        <begin position="225"/>
        <end position="246"/>
    </location>
</feature>
<dbReference type="AlphaFoldDB" id="I0EQG5"/>
<dbReference type="Proteomes" id="UP000005013">
    <property type="component" value="Chromosome"/>
</dbReference>
<keyword evidence="3 4" id="KW-0472">Membrane</keyword>
<reference evidence="5 6" key="1">
    <citation type="journal article" date="2013" name="PLoS ONE">
        <title>Sequence Divergence and Conservation in Genomes ofHelicobacter cetorum Strains from a Dolphin and a Whale.</title>
        <authorList>
            <person name="Kersulyte D."/>
            <person name="Rossi M."/>
            <person name="Berg D.E."/>
        </authorList>
    </citation>
    <scope>NUCLEOTIDE SEQUENCE [LARGE SCALE GENOMIC DNA]</scope>
    <source>
        <strain evidence="5 6">MIT 99-5656</strain>
    </source>
</reference>
<dbReference type="Pfam" id="PF07690">
    <property type="entry name" value="MFS_1"/>
    <property type="match status" value="1"/>
</dbReference>
<dbReference type="Gene3D" id="1.20.1250.20">
    <property type="entry name" value="MFS general substrate transporter like domains"/>
    <property type="match status" value="1"/>
</dbReference>
<evidence type="ECO:0000256" key="2">
    <source>
        <dbReference type="ARBA" id="ARBA00022989"/>
    </source>
</evidence>
<evidence type="ECO:0000256" key="4">
    <source>
        <dbReference type="SAM" id="Phobius"/>
    </source>
</evidence>
<feature type="transmembrane region" description="Helical" evidence="4">
    <location>
        <begin position="261"/>
        <end position="279"/>
    </location>
</feature>
<dbReference type="EMBL" id="CP003481">
    <property type="protein sequence ID" value="AFI05184.1"/>
    <property type="molecule type" value="Genomic_DNA"/>
</dbReference>
<keyword evidence="6" id="KW-1185">Reference proteome</keyword>
<dbReference type="SUPFAM" id="SSF103473">
    <property type="entry name" value="MFS general substrate transporter"/>
    <property type="match status" value="1"/>
</dbReference>
<evidence type="ECO:0000256" key="3">
    <source>
        <dbReference type="ARBA" id="ARBA00023136"/>
    </source>
</evidence>
<name>I0EQG5_HELCM</name>
<feature type="transmembrane region" description="Helical" evidence="4">
    <location>
        <begin position="87"/>
        <end position="105"/>
    </location>
</feature>
<organism evidence="5 6">
    <name type="scientific">Helicobacter cetorum (strain ATCC BAA-540 / CCUG 52418 / MIT 99-5656)</name>
    <dbReference type="NCBI Taxonomy" id="1163745"/>
    <lineage>
        <taxon>Bacteria</taxon>
        <taxon>Pseudomonadati</taxon>
        <taxon>Campylobacterota</taxon>
        <taxon>Epsilonproteobacteria</taxon>
        <taxon>Campylobacterales</taxon>
        <taxon>Helicobacteraceae</taxon>
        <taxon>Helicobacter</taxon>
    </lineage>
</organism>
<dbReference type="HOGENOM" id="CLU_047644_2_0_7"/>
<accession>I0EQG5</accession>
<feature type="transmembrane region" description="Helical" evidence="4">
    <location>
        <begin position="147"/>
        <end position="168"/>
    </location>
</feature>
<proteinExistence type="predicted"/>
<feature type="transmembrane region" description="Helical" evidence="4">
    <location>
        <begin position="111"/>
        <end position="135"/>
    </location>
</feature>
<dbReference type="eggNOG" id="COG2814">
    <property type="taxonomic scope" value="Bacteria"/>
</dbReference>
<dbReference type="PATRIC" id="fig|1163745.3.peg.162"/>
<dbReference type="InterPro" id="IPR036259">
    <property type="entry name" value="MFS_trans_sf"/>
</dbReference>
<dbReference type="PANTHER" id="PTHR23534:SF1">
    <property type="entry name" value="MAJOR FACILITATOR SUPERFAMILY PROTEIN"/>
    <property type="match status" value="1"/>
</dbReference>
<feature type="transmembrane region" description="Helical" evidence="4">
    <location>
        <begin position="312"/>
        <end position="336"/>
    </location>
</feature>
<feature type="transmembrane region" description="Helical" evidence="4">
    <location>
        <begin position="12"/>
        <end position="32"/>
    </location>
</feature>
<feature type="transmembrane region" description="Helical" evidence="4">
    <location>
        <begin position="286"/>
        <end position="306"/>
    </location>
</feature>
<evidence type="ECO:0000313" key="6">
    <source>
        <dbReference type="Proteomes" id="UP000005013"/>
    </source>
</evidence>
<feature type="transmembrane region" description="Helical" evidence="4">
    <location>
        <begin position="52"/>
        <end position="75"/>
    </location>
</feature>
<dbReference type="STRING" id="1163745.HCD_00760"/>
<dbReference type="GO" id="GO:0022857">
    <property type="term" value="F:transmembrane transporter activity"/>
    <property type="evidence" value="ECO:0007669"/>
    <property type="project" value="InterPro"/>
</dbReference>
<evidence type="ECO:0000313" key="5">
    <source>
        <dbReference type="EMBL" id="AFI05184.1"/>
    </source>
</evidence>
<feature type="transmembrane region" description="Helical" evidence="4">
    <location>
        <begin position="348"/>
        <end position="368"/>
    </location>
</feature>
<protein>
    <submittedName>
        <fullName evidence="5">Drug transport transmembrane protein</fullName>
    </submittedName>
</protein>
<feature type="transmembrane region" description="Helical" evidence="4">
    <location>
        <begin position="374"/>
        <end position="394"/>
    </location>
</feature>
<keyword evidence="2 4" id="KW-1133">Transmembrane helix</keyword>
<feature type="transmembrane region" description="Helical" evidence="4">
    <location>
        <begin position="180"/>
        <end position="204"/>
    </location>
</feature>
<evidence type="ECO:0000256" key="1">
    <source>
        <dbReference type="ARBA" id="ARBA00022692"/>
    </source>
</evidence>
<sequence>MRLGAVFMFNKNIFLLFLSQGFNGAVISLLTFSSPLAGKWFVEQLNKHAGAFVLNFSTLAVSLTLCGAFIAVFFSSNIIYKLGRKKAFLWSAFVGVCGALLAILALFQGSFWLFCLATFLLGFFTALNGFYRFLVNEALKNANQNHAYKASALIVGGGILGGVLGPNLAHFGLHLMHTPFVGSFIFVLILCALNFLCTMFLELMPLPPKPKIKATLLECLKEPHFLRATLSCAVGFSLMILMMNALPLSMAHYEPQEIKNVLMWHFIAMYAPSLLLAFLVKKLNPFRLIVIGMIFYGIAGIVALMSQDFWGFLVSLIFVGIAWSLSFNGGTFLFNSIQSKNQVKLQELNAIAIFGANLMASLSVGIILENGGELVLNGILLGSVCVFLVGFKFLKT</sequence>